<feature type="domain" description="SCP" evidence="2">
    <location>
        <begin position="46"/>
        <end position="194"/>
    </location>
</feature>
<evidence type="ECO:0000256" key="1">
    <source>
        <dbReference type="SAM" id="MobiDB-lite"/>
    </source>
</evidence>
<dbReference type="Proteomes" id="UP001158576">
    <property type="component" value="Chromosome 1"/>
</dbReference>
<name>A0ABN7SP07_OIKDI</name>
<dbReference type="PANTHER" id="PTHR10334">
    <property type="entry name" value="CYSTEINE-RICH SECRETORY PROTEIN-RELATED"/>
    <property type="match status" value="1"/>
</dbReference>
<dbReference type="CDD" id="cd05382">
    <property type="entry name" value="CAP_GAPR1-like"/>
    <property type="match status" value="1"/>
</dbReference>
<keyword evidence="4" id="KW-1185">Reference proteome</keyword>
<dbReference type="InterPro" id="IPR035940">
    <property type="entry name" value="CAP_sf"/>
</dbReference>
<gene>
    <name evidence="3" type="ORF">OKIOD_LOCUS10396</name>
</gene>
<accession>A0ABN7SP07</accession>
<evidence type="ECO:0000259" key="2">
    <source>
        <dbReference type="SMART" id="SM00198"/>
    </source>
</evidence>
<dbReference type="EMBL" id="OU015566">
    <property type="protein sequence ID" value="CAG5104879.1"/>
    <property type="molecule type" value="Genomic_DNA"/>
</dbReference>
<dbReference type="PRINTS" id="PR00837">
    <property type="entry name" value="V5TPXLIKE"/>
</dbReference>
<dbReference type="InterPro" id="IPR014044">
    <property type="entry name" value="CAP_dom"/>
</dbReference>
<reference evidence="3 4" key="1">
    <citation type="submission" date="2021-04" db="EMBL/GenBank/DDBJ databases">
        <authorList>
            <person name="Bliznina A."/>
        </authorList>
    </citation>
    <scope>NUCLEOTIDE SEQUENCE [LARGE SCALE GENOMIC DNA]</scope>
</reference>
<dbReference type="Gene3D" id="3.40.33.10">
    <property type="entry name" value="CAP"/>
    <property type="match status" value="1"/>
</dbReference>
<evidence type="ECO:0000313" key="3">
    <source>
        <dbReference type="EMBL" id="CAG5104879.1"/>
    </source>
</evidence>
<organism evidence="3 4">
    <name type="scientific">Oikopleura dioica</name>
    <name type="common">Tunicate</name>
    <dbReference type="NCBI Taxonomy" id="34765"/>
    <lineage>
        <taxon>Eukaryota</taxon>
        <taxon>Metazoa</taxon>
        <taxon>Chordata</taxon>
        <taxon>Tunicata</taxon>
        <taxon>Appendicularia</taxon>
        <taxon>Copelata</taxon>
        <taxon>Oikopleuridae</taxon>
        <taxon>Oikopleura</taxon>
    </lineage>
</organism>
<feature type="region of interest" description="Disordered" evidence="1">
    <location>
        <begin position="1"/>
        <end position="25"/>
    </location>
</feature>
<dbReference type="InterPro" id="IPR034113">
    <property type="entry name" value="SCP_GAPR1-like"/>
</dbReference>
<dbReference type="InterPro" id="IPR001283">
    <property type="entry name" value="CRISP-related"/>
</dbReference>
<dbReference type="SMART" id="SM00198">
    <property type="entry name" value="SCP"/>
    <property type="match status" value="1"/>
</dbReference>
<dbReference type="SUPFAM" id="SSF55797">
    <property type="entry name" value="PR-1-like"/>
    <property type="match status" value="1"/>
</dbReference>
<proteinExistence type="predicted"/>
<evidence type="ECO:0000313" key="4">
    <source>
        <dbReference type="Proteomes" id="UP001158576"/>
    </source>
</evidence>
<dbReference type="Pfam" id="PF00188">
    <property type="entry name" value="CAP"/>
    <property type="match status" value="1"/>
</dbReference>
<protein>
    <submittedName>
        <fullName evidence="3">Oidioi.mRNA.OKI2018_I69.chr1.g1631.t1.cds</fullName>
    </submittedName>
</protein>
<sequence>MSATETRANFEIETSEVPTDDNEHENLPDISEVIEFFGLDEAALRAGQEACLDRHNEKRALHQSTKDMKLDKNLTDDAQKWAEKIARGDATGYDPDTICGENISIIPFESELPYLTQGDYVGVARFAVDTWYNQVSNYDFPQHTKKNPNGITVSSFVQTIWKISTYLGVGIALKPDGSEVVVVCRYLQKGNIEGNRPQQVGQLKQ</sequence>